<organism evidence="5 6">
    <name type="scientific">Seriola dumerili</name>
    <name type="common">Greater amberjack</name>
    <name type="synonym">Caranx dumerili</name>
    <dbReference type="NCBI Taxonomy" id="41447"/>
    <lineage>
        <taxon>Eukaryota</taxon>
        <taxon>Metazoa</taxon>
        <taxon>Chordata</taxon>
        <taxon>Craniata</taxon>
        <taxon>Vertebrata</taxon>
        <taxon>Euteleostomi</taxon>
        <taxon>Actinopterygii</taxon>
        <taxon>Neopterygii</taxon>
        <taxon>Teleostei</taxon>
        <taxon>Neoteleostei</taxon>
        <taxon>Acanthomorphata</taxon>
        <taxon>Carangaria</taxon>
        <taxon>Carangiformes</taxon>
        <taxon>Carangidae</taxon>
        <taxon>Seriola</taxon>
    </lineage>
</organism>
<evidence type="ECO:0000256" key="3">
    <source>
        <dbReference type="ARBA" id="ARBA00023319"/>
    </source>
</evidence>
<dbReference type="STRING" id="41447.ENSSDUP00000005889"/>
<feature type="domain" description="Ig-like" evidence="4">
    <location>
        <begin position="22"/>
        <end position="110"/>
    </location>
</feature>
<keyword evidence="6" id="KW-1185">Reference proteome</keyword>
<dbReference type="SMART" id="SM00409">
    <property type="entry name" value="IG"/>
    <property type="match status" value="4"/>
</dbReference>
<dbReference type="CDD" id="cd00096">
    <property type="entry name" value="Ig"/>
    <property type="match status" value="2"/>
</dbReference>
<dbReference type="InterPro" id="IPR013098">
    <property type="entry name" value="Ig_I-set"/>
</dbReference>
<dbReference type="GeneTree" id="ENSGT00940000170870"/>
<dbReference type="SMART" id="SM00408">
    <property type="entry name" value="IGc2"/>
    <property type="match status" value="4"/>
</dbReference>
<evidence type="ECO:0000256" key="1">
    <source>
        <dbReference type="ARBA" id="ARBA00004496"/>
    </source>
</evidence>
<evidence type="ECO:0000256" key="2">
    <source>
        <dbReference type="ARBA" id="ARBA00022490"/>
    </source>
</evidence>
<dbReference type="PROSITE" id="PS50835">
    <property type="entry name" value="IG_LIKE"/>
    <property type="match status" value="3"/>
</dbReference>
<dbReference type="InterPro" id="IPR003598">
    <property type="entry name" value="Ig_sub2"/>
</dbReference>
<dbReference type="PANTHER" id="PTHR47633">
    <property type="entry name" value="IMMUNOGLOBULIN"/>
    <property type="match status" value="1"/>
</dbReference>
<dbReference type="Proteomes" id="UP000261420">
    <property type="component" value="Unplaced"/>
</dbReference>
<dbReference type="Ensembl" id="ENSSDUT00000006003.1">
    <property type="protein sequence ID" value="ENSSDUP00000005889.1"/>
    <property type="gene ID" value="ENSSDUG00000004335.1"/>
</dbReference>
<dbReference type="InterPro" id="IPR013783">
    <property type="entry name" value="Ig-like_fold"/>
</dbReference>
<keyword evidence="3" id="KW-0393">Immunoglobulin domain</keyword>
<dbReference type="FunFam" id="2.60.40.10:FF:000425">
    <property type="entry name" value="Myosin light chain kinase"/>
    <property type="match status" value="1"/>
</dbReference>
<comment type="subcellular location">
    <subcellularLocation>
        <location evidence="1">Cytoplasm</location>
    </subcellularLocation>
</comment>
<evidence type="ECO:0000313" key="5">
    <source>
        <dbReference type="Ensembl" id="ENSSDUP00000005889.1"/>
    </source>
</evidence>
<name>A0A3B4TI54_SERDU</name>
<keyword evidence="2" id="KW-0963">Cytoplasm</keyword>
<dbReference type="InterPro" id="IPR036179">
    <property type="entry name" value="Ig-like_dom_sf"/>
</dbReference>
<feature type="domain" description="Ig-like" evidence="4">
    <location>
        <begin position="190"/>
        <end position="260"/>
    </location>
</feature>
<accession>A0A3B4TI54</accession>
<proteinExistence type="predicted"/>
<reference evidence="5" key="2">
    <citation type="submission" date="2025-09" db="UniProtKB">
        <authorList>
            <consortium name="Ensembl"/>
        </authorList>
    </citation>
    <scope>IDENTIFICATION</scope>
</reference>
<protein>
    <recommendedName>
        <fullName evidence="4">Ig-like domain-containing protein</fullName>
    </recommendedName>
</protein>
<dbReference type="GO" id="GO:0005737">
    <property type="term" value="C:cytoplasm"/>
    <property type="evidence" value="ECO:0007669"/>
    <property type="project" value="UniProtKB-SubCell"/>
</dbReference>
<evidence type="ECO:0000259" key="4">
    <source>
        <dbReference type="PROSITE" id="PS50835"/>
    </source>
</evidence>
<dbReference type="InterPro" id="IPR003599">
    <property type="entry name" value="Ig_sub"/>
</dbReference>
<evidence type="ECO:0000313" key="6">
    <source>
        <dbReference type="Proteomes" id="UP000261420"/>
    </source>
</evidence>
<dbReference type="InterPro" id="IPR007110">
    <property type="entry name" value="Ig-like_dom"/>
</dbReference>
<feature type="domain" description="Ig-like" evidence="4">
    <location>
        <begin position="265"/>
        <end position="353"/>
    </location>
</feature>
<sequence>GKVVTTAQRLLHSVDIKLSASPKLLMEMSDVRVKNGEMAEFNCSFNGQPFTGVVWDHNGQSLADTERVRRSQSGGLFSLVIQSVGVVDQGVYRCTATNQHGQNSSSAQLTVEDGQSIREGDKYRIISRFSTSSLELLAPTKEDSGEYTCKASNQHGSDECSASLSVTGKSDACFFPLRWLSLGLLLVAMIQCVITGSAPLNVVWLKDNQDLPKVPAQYQTFCEKNKHTLEITRLEAADRGLYVCKVSNNVGTAECSMELRVIDKPNFVKPLGPVAAVVGAPLHLECQVDEDTGVNVTWTRDGRKVHQSPDCKLSFEDKTVTLDIIKTTLKDCGNFVCTVANEAGSATCSTSVKVQGKSCLLDFHEYCSI</sequence>
<reference evidence="5" key="1">
    <citation type="submission" date="2025-08" db="UniProtKB">
        <authorList>
            <consortium name="Ensembl"/>
        </authorList>
    </citation>
    <scope>IDENTIFICATION</scope>
</reference>
<dbReference type="Pfam" id="PF07679">
    <property type="entry name" value="I-set"/>
    <property type="match status" value="4"/>
</dbReference>
<dbReference type="AlphaFoldDB" id="A0A3B4TI54"/>
<dbReference type="Gene3D" id="2.60.40.10">
    <property type="entry name" value="Immunoglobulins"/>
    <property type="match status" value="4"/>
</dbReference>
<dbReference type="FunFam" id="2.60.40.10:FF:000022">
    <property type="entry name" value="Cardiac titin"/>
    <property type="match status" value="2"/>
</dbReference>
<dbReference type="SUPFAM" id="SSF48726">
    <property type="entry name" value="Immunoglobulin"/>
    <property type="match status" value="4"/>
</dbReference>